<accession>A0A364NX49</accession>
<dbReference type="Proteomes" id="UP000251075">
    <property type="component" value="Unassembled WGS sequence"/>
</dbReference>
<keyword evidence="4" id="KW-1185">Reference proteome</keyword>
<feature type="region of interest" description="Disordered" evidence="1">
    <location>
        <begin position="233"/>
        <end position="262"/>
    </location>
</feature>
<dbReference type="SUPFAM" id="SSF54001">
    <property type="entry name" value="Cysteine proteinases"/>
    <property type="match status" value="1"/>
</dbReference>
<dbReference type="InterPro" id="IPR007921">
    <property type="entry name" value="CHAP_dom"/>
</dbReference>
<dbReference type="EMBL" id="PGTO01000009">
    <property type="protein sequence ID" value="RAU21487.1"/>
    <property type="molecule type" value="Genomic_DNA"/>
</dbReference>
<dbReference type="InterPro" id="IPR038765">
    <property type="entry name" value="Papain-like_cys_pep_sf"/>
</dbReference>
<sequence>MDLHISDCHRVFELTQSPQPITGGERPVRKVSLLLVAAIALVVPFKANAALQCVAYAREITGLNIKGDAWRWWEAADGLYKRGNAPKEGAVLVFKRQGSMVHGHVAVVRKTTSSRIVLVDHANWAPRRSADRGKVQESVPVMDVSPNNDWTQVRVWYEPSAQYGDKTYKTVGFVYNPGKLAPVEQASVRDESAVAALPKADSAIMASAALADPAPTLSVPAVAPVVAPMQEAAMPEVPKQDSPKSEAIKSGKFDAGRWAEQA</sequence>
<dbReference type="Gene3D" id="3.90.1720.10">
    <property type="entry name" value="endopeptidase domain like (from Nostoc punctiforme)"/>
    <property type="match status" value="1"/>
</dbReference>
<comment type="caution">
    <text evidence="3">The sequence shown here is derived from an EMBL/GenBank/DDBJ whole genome shotgun (WGS) entry which is preliminary data.</text>
</comment>
<proteinExistence type="predicted"/>
<feature type="domain" description="Peptidase C51" evidence="2">
    <location>
        <begin position="28"/>
        <end position="152"/>
    </location>
</feature>
<name>A0A364NX49_9PROT</name>
<reference evidence="3 4" key="1">
    <citation type="submission" date="2017-11" db="EMBL/GenBank/DDBJ databases">
        <title>Draft genome sequence of magnetotactic bacterium Magnetospirillum kuznetsovii LBB-42.</title>
        <authorList>
            <person name="Grouzdev D.S."/>
            <person name="Rysina M.S."/>
            <person name="Baslerov R.V."/>
            <person name="Koziaeva V."/>
        </authorList>
    </citation>
    <scope>NUCLEOTIDE SEQUENCE [LARGE SCALE GENOMIC DNA]</scope>
    <source>
        <strain evidence="3 4">LBB-42</strain>
    </source>
</reference>
<feature type="compositionally biased region" description="Basic and acidic residues" evidence="1">
    <location>
        <begin position="238"/>
        <end position="262"/>
    </location>
</feature>
<evidence type="ECO:0000259" key="2">
    <source>
        <dbReference type="PROSITE" id="PS50911"/>
    </source>
</evidence>
<dbReference type="AlphaFoldDB" id="A0A364NX49"/>
<dbReference type="OrthoDB" id="7279151at2"/>
<gene>
    <name evidence="3" type="ORF">CU669_12345</name>
</gene>
<evidence type="ECO:0000313" key="4">
    <source>
        <dbReference type="Proteomes" id="UP000251075"/>
    </source>
</evidence>
<evidence type="ECO:0000256" key="1">
    <source>
        <dbReference type="SAM" id="MobiDB-lite"/>
    </source>
</evidence>
<dbReference type="Pfam" id="PF05257">
    <property type="entry name" value="CHAP"/>
    <property type="match status" value="1"/>
</dbReference>
<organism evidence="3 4">
    <name type="scientific">Paramagnetospirillum kuznetsovii</name>
    <dbReference type="NCBI Taxonomy" id="2053833"/>
    <lineage>
        <taxon>Bacteria</taxon>
        <taxon>Pseudomonadati</taxon>
        <taxon>Pseudomonadota</taxon>
        <taxon>Alphaproteobacteria</taxon>
        <taxon>Rhodospirillales</taxon>
        <taxon>Magnetospirillaceae</taxon>
        <taxon>Paramagnetospirillum</taxon>
    </lineage>
</organism>
<evidence type="ECO:0000313" key="3">
    <source>
        <dbReference type="EMBL" id="RAU21487.1"/>
    </source>
</evidence>
<dbReference type="PROSITE" id="PS50911">
    <property type="entry name" value="CHAP"/>
    <property type="match status" value="1"/>
</dbReference>
<protein>
    <submittedName>
        <fullName evidence="3">CHAP domain-containing protein</fullName>
    </submittedName>
</protein>